<evidence type="ECO:0000313" key="12">
    <source>
        <dbReference type="Proteomes" id="UP000008076"/>
    </source>
</evidence>
<keyword evidence="7" id="KW-0446">Lipid-binding</keyword>
<dbReference type="CDD" id="cd21675">
    <property type="entry name" value="SMP_TEX2"/>
    <property type="match status" value="1"/>
</dbReference>
<dbReference type="Pfam" id="PF10296">
    <property type="entry name" value="MMM1"/>
    <property type="match status" value="1"/>
</dbReference>
<reference evidence="12" key="1">
    <citation type="submission" date="2007-12" db="EMBL/GenBank/DDBJ databases">
        <title>Annotation of Entamoeba dispar SAW760.</title>
        <authorList>
            <person name="Lorenzi H."/>
            <person name="Inman J."/>
            <person name="Schobel S."/>
            <person name="Amedeo P."/>
            <person name="Caler E."/>
        </authorList>
    </citation>
    <scope>NUCLEOTIDE SEQUENCE [LARGE SCALE GENOMIC DNA]</scope>
    <source>
        <strain evidence="12">ATCC PRA-260 / SAW760</strain>
    </source>
</reference>
<dbReference type="InterPro" id="IPR019411">
    <property type="entry name" value="MMM1_dom"/>
</dbReference>
<evidence type="ECO:0000256" key="5">
    <source>
        <dbReference type="ARBA" id="ARBA00022989"/>
    </source>
</evidence>
<accession>B0E7F4</accession>
<name>B0E7F4_ENTDS</name>
<dbReference type="VEuPathDB" id="AmoebaDB:EDI_034170"/>
<dbReference type="InterPro" id="IPR031468">
    <property type="entry name" value="SMP_LBD"/>
</dbReference>
<keyword evidence="6" id="KW-0445">Lipid transport</keyword>
<keyword evidence="5 9" id="KW-1133">Transmembrane helix</keyword>
<dbReference type="PROSITE" id="PS51847">
    <property type="entry name" value="SMP"/>
    <property type="match status" value="1"/>
</dbReference>
<dbReference type="AlphaFoldDB" id="B0E7F4"/>
<dbReference type="PANTHER" id="PTHR13466">
    <property type="entry name" value="TEX2 PROTEIN-RELATED"/>
    <property type="match status" value="1"/>
</dbReference>
<feature type="domain" description="SMP-LTD" evidence="10">
    <location>
        <begin position="213"/>
        <end position="405"/>
    </location>
</feature>
<sequence length="474" mass="55047">MIGIAVLGFFIGISPIFIIVLILHTQIFLRFIKKYNTQKVNKLKLARTVFDNPNTPHSNCRTNFVTPSSFDCLIYFNNPSLLPIKAIITTNNKSIILKIEEEEYQILFNDLSTLLVPGTFLRYLPNDRLTLCSNNSILPNTNSIQIYFNSGITLENFYLSLLQQISMYHPTKVIKLNSGIFPNVPTDLEKARRSLQFKEHFTNLLTRLDSLNTTESLQWFYGINYLVHRIFFTFYDNNSFLSLIKTIIQNKIEKSSLPSFVEAVNCTEFQMGPSLPVFNDPSIRRLNSPNKTFLEAVIHYLNGFKMKFEIRVHVLFGTITLNAEVKLKSLDSMIRLMFQDLPTNIIWFAFVTEPIVNLDIEIPTFKTQNMPEKIKDKIEGFLMNFIQKEILGSFVLPSMKSFEIPDVTGKTMLTAIDNKLEIFKNEMPTAVEDYHRHKKFFKKINEDKKILQPKREFIKCWDTSRASPFTTKQF</sequence>
<keyword evidence="12" id="KW-1185">Reference proteome</keyword>
<keyword evidence="3 9" id="KW-0812">Transmembrane</keyword>
<evidence type="ECO:0000256" key="2">
    <source>
        <dbReference type="ARBA" id="ARBA00022448"/>
    </source>
</evidence>
<evidence type="ECO:0000256" key="3">
    <source>
        <dbReference type="ARBA" id="ARBA00022692"/>
    </source>
</evidence>
<organism evidence="12">
    <name type="scientific">Entamoeba dispar (strain ATCC PRA-260 / SAW760)</name>
    <dbReference type="NCBI Taxonomy" id="370354"/>
    <lineage>
        <taxon>Eukaryota</taxon>
        <taxon>Amoebozoa</taxon>
        <taxon>Evosea</taxon>
        <taxon>Archamoebae</taxon>
        <taxon>Mastigamoebida</taxon>
        <taxon>Entamoebidae</taxon>
        <taxon>Entamoeba</taxon>
    </lineage>
</organism>
<evidence type="ECO:0000256" key="9">
    <source>
        <dbReference type="SAM" id="Phobius"/>
    </source>
</evidence>
<dbReference type="EMBL" id="DS548014">
    <property type="protein sequence ID" value="EDR29541.1"/>
    <property type="molecule type" value="Genomic_DNA"/>
</dbReference>
<dbReference type="OMA" id="KCWDTSR"/>
<protein>
    <recommendedName>
        <fullName evidence="10">SMP-LTD domain-containing protein</fullName>
    </recommendedName>
</protein>
<dbReference type="OrthoDB" id="26740at2759"/>
<evidence type="ECO:0000256" key="7">
    <source>
        <dbReference type="ARBA" id="ARBA00023121"/>
    </source>
</evidence>
<proteinExistence type="predicted"/>
<evidence type="ECO:0000259" key="10">
    <source>
        <dbReference type="PROSITE" id="PS51847"/>
    </source>
</evidence>
<evidence type="ECO:0000256" key="8">
    <source>
        <dbReference type="ARBA" id="ARBA00023136"/>
    </source>
</evidence>
<dbReference type="eggNOG" id="KOG2238">
    <property type="taxonomic scope" value="Eukaryota"/>
</dbReference>
<evidence type="ECO:0000256" key="4">
    <source>
        <dbReference type="ARBA" id="ARBA00022824"/>
    </source>
</evidence>
<feature type="transmembrane region" description="Helical" evidence="9">
    <location>
        <begin position="6"/>
        <end position="29"/>
    </location>
</feature>
<dbReference type="GO" id="GO:0006869">
    <property type="term" value="P:lipid transport"/>
    <property type="evidence" value="ECO:0007669"/>
    <property type="project" value="UniProtKB-KW"/>
</dbReference>
<evidence type="ECO:0000256" key="6">
    <source>
        <dbReference type="ARBA" id="ARBA00023055"/>
    </source>
</evidence>
<dbReference type="GeneID" id="5879213"/>
<evidence type="ECO:0000256" key="1">
    <source>
        <dbReference type="ARBA" id="ARBA00004586"/>
    </source>
</evidence>
<dbReference type="RefSeq" id="XP_001734312.1">
    <property type="nucleotide sequence ID" value="XM_001734260.1"/>
</dbReference>
<dbReference type="KEGG" id="edi:EDI_034170"/>
<keyword evidence="8 9" id="KW-0472">Membrane</keyword>
<evidence type="ECO:0000313" key="11">
    <source>
        <dbReference type="EMBL" id="EDR29541.1"/>
    </source>
</evidence>
<dbReference type="GO" id="GO:0005789">
    <property type="term" value="C:endoplasmic reticulum membrane"/>
    <property type="evidence" value="ECO:0007669"/>
    <property type="project" value="UniProtKB-SubCell"/>
</dbReference>
<comment type="subcellular location">
    <subcellularLocation>
        <location evidence="1">Endoplasmic reticulum membrane</location>
    </subcellularLocation>
</comment>
<gene>
    <name evidence="11" type="ORF">EDI_034170</name>
</gene>
<dbReference type="GO" id="GO:0008289">
    <property type="term" value="F:lipid binding"/>
    <property type="evidence" value="ECO:0007669"/>
    <property type="project" value="UniProtKB-KW"/>
</dbReference>
<dbReference type="Proteomes" id="UP000008076">
    <property type="component" value="Unassembled WGS sequence"/>
</dbReference>
<keyword evidence="2" id="KW-0813">Transport</keyword>
<keyword evidence="4" id="KW-0256">Endoplasmic reticulum</keyword>
<dbReference type="PANTHER" id="PTHR13466:SF0">
    <property type="entry name" value="SMP-LTD DOMAIN-CONTAINING PROTEIN"/>
    <property type="match status" value="1"/>
</dbReference>